<gene>
    <name evidence="6 8" type="ORF">P152DRAFT_504980</name>
</gene>
<reference evidence="6 8" key="1">
    <citation type="submission" date="2020-01" db="EMBL/GenBank/DDBJ databases">
        <authorList>
            <consortium name="DOE Joint Genome Institute"/>
            <person name="Haridas S."/>
            <person name="Albert R."/>
            <person name="Binder M."/>
            <person name="Bloem J."/>
            <person name="Labutti K."/>
            <person name="Salamov A."/>
            <person name="Andreopoulos B."/>
            <person name="Baker S.E."/>
            <person name="Barry K."/>
            <person name="Bills G."/>
            <person name="Bluhm B.H."/>
            <person name="Cannon C."/>
            <person name="Castanera R."/>
            <person name="Culley D.E."/>
            <person name="Daum C."/>
            <person name="Ezra D."/>
            <person name="Gonzalez J.B."/>
            <person name="Henrissat B."/>
            <person name="Kuo A."/>
            <person name="Liang C."/>
            <person name="Lipzen A."/>
            <person name="Lutzoni F."/>
            <person name="Magnuson J."/>
            <person name="Mondo S."/>
            <person name="Nolan M."/>
            <person name="Ohm R."/>
            <person name="Pangilinan J."/>
            <person name="Park H.-J."/>
            <person name="Ramirez L."/>
            <person name="Alfaro M."/>
            <person name="Sun H."/>
            <person name="Tritt A."/>
            <person name="Yoshinaga Y."/>
            <person name="Zwiers L.-H."/>
            <person name="Turgeon B.G."/>
            <person name="Goodwin S.B."/>
            <person name="Spatafora J.W."/>
            <person name="Crous P.W."/>
            <person name="Grigoriev I.V."/>
        </authorList>
    </citation>
    <scope>NUCLEOTIDE SEQUENCE</scope>
    <source>
        <strain evidence="6 8">CBS 781.70</strain>
    </source>
</reference>
<dbReference type="EMBL" id="ML975150">
    <property type="protein sequence ID" value="KAF1816273.1"/>
    <property type="molecule type" value="Genomic_DNA"/>
</dbReference>
<keyword evidence="2" id="KW-0274">FAD</keyword>
<keyword evidence="3" id="KW-0560">Oxidoreductase</keyword>
<evidence type="ECO:0000256" key="4">
    <source>
        <dbReference type="ARBA" id="ARBA00023033"/>
    </source>
</evidence>
<name>A0A6G1GE06_9PEZI</name>
<dbReference type="OrthoDB" id="655030at2759"/>
<dbReference type="AlphaFoldDB" id="A0A6G1GE06"/>
<dbReference type="GeneID" id="54422977"/>
<dbReference type="RefSeq" id="XP_033537904.1">
    <property type="nucleotide sequence ID" value="XM_033682407.1"/>
</dbReference>
<protein>
    <submittedName>
        <fullName evidence="6 8">Salicylate hydroxylase</fullName>
    </submittedName>
</protein>
<evidence type="ECO:0000313" key="8">
    <source>
        <dbReference type="RefSeq" id="XP_033537904.1"/>
    </source>
</evidence>
<dbReference type="InterPro" id="IPR002938">
    <property type="entry name" value="FAD-bd"/>
</dbReference>
<dbReference type="Gene3D" id="3.50.50.60">
    <property type="entry name" value="FAD/NAD(P)-binding domain"/>
    <property type="match status" value="1"/>
</dbReference>
<dbReference type="InterPro" id="IPR036188">
    <property type="entry name" value="FAD/NAD-bd_sf"/>
</dbReference>
<dbReference type="PANTHER" id="PTHR46972:SF1">
    <property type="entry name" value="FAD DEPENDENT OXIDOREDUCTASE DOMAIN-CONTAINING PROTEIN"/>
    <property type="match status" value="1"/>
</dbReference>
<dbReference type="Pfam" id="PF01494">
    <property type="entry name" value="FAD_binding_3"/>
    <property type="match status" value="1"/>
</dbReference>
<organism evidence="6">
    <name type="scientific">Eremomyces bilateralis CBS 781.70</name>
    <dbReference type="NCBI Taxonomy" id="1392243"/>
    <lineage>
        <taxon>Eukaryota</taxon>
        <taxon>Fungi</taxon>
        <taxon>Dikarya</taxon>
        <taxon>Ascomycota</taxon>
        <taxon>Pezizomycotina</taxon>
        <taxon>Dothideomycetes</taxon>
        <taxon>Dothideomycetes incertae sedis</taxon>
        <taxon>Eremomycetales</taxon>
        <taxon>Eremomycetaceae</taxon>
        <taxon>Eremomyces</taxon>
    </lineage>
</organism>
<evidence type="ECO:0000256" key="3">
    <source>
        <dbReference type="ARBA" id="ARBA00023002"/>
    </source>
</evidence>
<keyword evidence="7" id="KW-1185">Reference proteome</keyword>
<evidence type="ECO:0000256" key="1">
    <source>
        <dbReference type="ARBA" id="ARBA00022630"/>
    </source>
</evidence>
<accession>A0A6G1GE06</accession>
<reference evidence="8" key="2">
    <citation type="submission" date="2020-04" db="EMBL/GenBank/DDBJ databases">
        <authorList>
            <consortium name="NCBI Genome Project"/>
        </authorList>
    </citation>
    <scope>NUCLEOTIDE SEQUENCE</scope>
    <source>
        <strain evidence="8">CBS 781.70</strain>
    </source>
</reference>
<evidence type="ECO:0000313" key="7">
    <source>
        <dbReference type="Proteomes" id="UP000504638"/>
    </source>
</evidence>
<keyword evidence="4" id="KW-0503">Monooxygenase</keyword>
<keyword evidence="1" id="KW-0285">Flavoprotein</keyword>
<evidence type="ECO:0000256" key="2">
    <source>
        <dbReference type="ARBA" id="ARBA00022827"/>
    </source>
</evidence>
<proteinExistence type="predicted"/>
<evidence type="ECO:0000313" key="6">
    <source>
        <dbReference type="EMBL" id="KAF1816273.1"/>
    </source>
</evidence>
<feature type="domain" description="FAD-binding" evidence="5">
    <location>
        <begin position="282"/>
        <end position="326"/>
    </location>
</feature>
<dbReference type="GO" id="GO:0004497">
    <property type="term" value="F:monooxygenase activity"/>
    <property type="evidence" value="ECO:0007669"/>
    <property type="project" value="UniProtKB-KW"/>
</dbReference>
<sequence length="387" mass="41948">MPSSLLRPKPTDEDLAKPVGMLDLHEESGLAAIRECGVYDAFLPLTGECAESNIVADQDGNLLWADQGELSLRPEISRNALHRLLVSNLPPESIQWSHKLVSATSITVSGHTETELDFGAHGKHTFDLVIGADGAWSKVRNVLTDVKPRYSGIQNINVTIRHITSKYPKLAELVGAGTFMALGTKHGVMSQRTSQDSARIYFVLSTADEHFATVFGLEGKSAEQAKDILLNHDALLKPWGSIIKELVAVACDEESADNPGTAADIKPLYMLPVGHTWENRPGVTLIGDASHLMCPWAGEGVNLAMWDSLLLSRAIIQAYEGAEGESRSFQSALDPLVKAFEVDMWARAKEKADETVANCELMFGGDDSAKAMADMFKSFMSPQGSGL</sequence>
<evidence type="ECO:0000259" key="5">
    <source>
        <dbReference type="Pfam" id="PF01494"/>
    </source>
</evidence>
<dbReference type="PANTHER" id="PTHR46972">
    <property type="entry name" value="MONOOXYGENASE ASQM-RELATED"/>
    <property type="match status" value="1"/>
</dbReference>
<dbReference type="GO" id="GO:0071949">
    <property type="term" value="F:FAD binding"/>
    <property type="evidence" value="ECO:0007669"/>
    <property type="project" value="InterPro"/>
</dbReference>
<reference evidence="8" key="3">
    <citation type="submission" date="2025-04" db="UniProtKB">
        <authorList>
            <consortium name="RefSeq"/>
        </authorList>
    </citation>
    <scope>IDENTIFICATION</scope>
    <source>
        <strain evidence="8">CBS 781.70</strain>
    </source>
</reference>
<dbReference type="Proteomes" id="UP000504638">
    <property type="component" value="Unplaced"/>
</dbReference>
<dbReference type="SUPFAM" id="SSF51905">
    <property type="entry name" value="FAD/NAD(P)-binding domain"/>
    <property type="match status" value="1"/>
</dbReference>
<dbReference type="PRINTS" id="PR00420">
    <property type="entry name" value="RNGMNOXGNASE"/>
</dbReference>